<dbReference type="Pfam" id="PF12682">
    <property type="entry name" value="Flavodoxin_4"/>
    <property type="match status" value="1"/>
</dbReference>
<dbReference type="PANTHER" id="PTHR39201">
    <property type="entry name" value="EXPORTED PROTEIN-RELATED"/>
    <property type="match status" value="1"/>
</dbReference>
<organism evidence="3 4">
    <name type="scientific">Megasphaera hominis</name>
    <dbReference type="NCBI Taxonomy" id="159836"/>
    <lineage>
        <taxon>Bacteria</taxon>
        <taxon>Bacillati</taxon>
        <taxon>Bacillota</taxon>
        <taxon>Negativicutes</taxon>
        <taxon>Veillonellales</taxon>
        <taxon>Veillonellaceae</taxon>
        <taxon>Megasphaera</taxon>
    </lineage>
</organism>
<dbReference type="PANTHER" id="PTHR39201:SF1">
    <property type="entry name" value="FLAVODOXIN-LIKE DOMAIN-CONTAINING PROTEIN"/>
    <property type="match status" value="1"/>
</dbReference>
<name>A0ABR6VHM1_9FIRM</name>
<dbReference type="InterPro" id="IPR008254">
    <property type="entry name" value="Flavodoxin/NO_synth"/>
</dbReference>
<dbReference type="EMBL" id="JACOGK010000014">
    <property type="protein sequence ID" value="MBC3536808.1"/>
    <property type="molecule type" value="Genomic_DNA"/>
</dbReference>
<keyword evidence="1" id="KW-0472">Membrane</keyword>
<feature type="transmembrane region" description="Helical" evidence="1">
    <location>
        <begin position="6"/>
        <end position="29"/>
    </location>
</feature>
<reference evidence="3 4" key="1">
    <citation type="submission" date="2020-08" db="EMBL/GenBank/DDBJ databases">
        <authorList>
            <person name="Liu C."/>
            <person name="Sun Q."/>
        </authorList>
    </citation>
    <scope>NUCLEOTIDE SEQUENCE [LARGE SCALE GENOMIC DNA]</scope>
    <source>
        <strain evidence="3 4">NSJ-59</strain>
    </source>
</reference>
<feature type="domain" description="Flavodoxin-like" evidence="2">
    <location>
        <begin position="56"/>
        <end position="199"/>
    </location>
</feature>
<comment type="caution">
    <text evidence="3">The sequence shown here is derived from an EMBL/GenBank/DDBJ whole genome shotgun (WGS) entry which is preliminary data.</text>
</comment>
<dbReference type="Proteomes" id="UP000606870">
    <property type="component" value="Unassembled WGS sequence"/>
</dbReference>
<evidence type="ECO:0000256" key="1">
    <source>
        <dbReference type="SAM" id="Phobius"/>
    </source>
</evidence>
<gene>
    <name evidence="3" type="ORF">H8J70_06060</name>
</gene>
<dbReference type="RefSeq" id="WP_186502964.1">
    <property type="nucleotide sequence ID" value="NZ_JACOGK010000014.1"/>
</dbReference>
<keyword evidence="1" id="KW-1133">Transmembrane helix</keyword>
<accession>A0ABR6VHM1</accession>
<dbReference type="InterPro" id="IPR029039">
    <property type="entry name" value="Flavoprotein-like_sf"/>
</dbReference>
<proteinExistence type="predicted"/>
<sequence length="207" mass="23314">METIYAILLAILVILSSIYYFREFLIGLLHMSRHRREALPVQSDQVGNPVGTCGKKVLTVYFSWGGNTRKTAFRVHDLAGGDIAEIRVARTYPDDYKGTTNRAQEEKIQRQRPDLQPFAAVPADYDILLLGYPLWWGTVPMAVRTFLESHHLDGKVICPFATSGGGTMEDSVEDLRLSAPEADVQDGQMLNRLCHLKPWLKRNGLLL</sequence>
<protein>
    <submittedName>
        <fullName evidence="3">Flavodoxin family protein</fullName>
    </submittedName>
</protein>
<keyword evidence="1" id="KW-0812">Transmembrane</keyword>
<evidence type="ECO:0000313" key="4">
    <source>
        <dbReference type="Proteomes" id="UP000606870"/>
    </source>
</evidence>
<evidence type="ECO:0000313" key="3">
    <source>
        <dbReference type="EMBL" id="MBC3536808.1"/>
    </source>
</evidence>
<evidence type="ECO:0000259" key="2">
    <source>
        <dbReference type="Pfam" id="PF12682"/>
    </source>
</evidence>
<dbReference type="Gene3D" id="3.40.50.360">
    <property type="match status" value="1"/>
</dbReference>
<keyword evidence="4" id="KW-1185">Reference proteome</keyword>
<dbReference type="SUPFAM" id="SSF52218">
    <property type="entry name" value="Flavoproteins"/>
    <property type="match status" value="1"/>
</dbReference>